<keyword evidence="1" id="KW-1133">Transmembrane helix</keyword>
<keyword evidence="3" id="KW-1185">Reference proteome</keyword>
<feature type="transmembrane region" description="Helical" evidence="1">
    <location>
        <begin position="292"/>
        <end position="317"/>
    </location>
</feature>
<keyword evidence="1" id="KW-0812">Transmembrane</keyword>
<dbReference type="KEGG" id="vg:80540305"/>
<dbReference type="GeneID" id="80540305"/>
<name>A0A5B9R2H4_9ALPH</name>
<feature type="transmembrane region" description="Helical" evidence="1">
    <location>
        <begin position="260"/>
        <end position="285"/>
    </location>
</feature>
<evidence type="ECO:0000313" key="3">
    <source>
        <dbReference type="Proteomes" id="UP001144437"/>
    </source>
</evidence>
<feature type="transmembrane region" description="Helical" evidence="1">
    <location>
        <begin position="12"/>
        <end position="35"/>
    </location>
</feature>
<keyword evidence="1" id="KW-0472">Membrane</keyword>
<proteinExistence type="predicted"/>
<evidence type="ECO:0000313" key="2">
    <source>
        <dbReference type="EMBL" id="QEG54076.1"/>
    </source>
</evidence>
<feature type="transmembrane region" description="Helical" evidence="1">
    <location>
        <begin position="357"/>
        <end position="375"/>
    </location>
</feature>
<sequence length="377" mass="42985">MGSYETFKNFGIVFYFFLTWLMWLDYVAIIIARAFGCLSSSGHSYVWRWGMILSSMPATLIMKYSYRKQINTIGKIASQILLSVAYCLIIFDEFPYRNILLFLVTLGGIFFTTLLLQYQLRPLMRMSIFLIWVFYEITIMDLAAMLNVSLDNNAVKTTTIFFGALASVTVMFDPAELLVQTSFFKKAMTKTFNTLDPYIKPRRPIYIPSAEQRPAELKRNADTESKRNTDTRFLNVCGAICTLIFFSLFILYFVKTKVTIAALTHPISVGCLPAAIAGALGFLVLELRSFRLYVFIIIIFSVFMTLLSITSAALFMFEIAHPLPWLLASVAWVSVMIVRGMMTLSNETKNDDWRQRGFCFIFFATLIVISGKPIAVE</sequence>
<evidence type="ECO:0008006" key="4">
    <source>
        <dbReference type="Google" id="ProtNLM"/>
    </source>
</evidence>
<feature type="transmembrane region" description="Helical" evidence="1">
    <location>
        <begin position="128"/>
        <end position="148"/>
    </location>
</feature>
<protein>
    <recommendedName>
        <fullName evidence="4">Envelope protein UL43</fullName>
    </recommendedName>
</protein>
<feature type="transmembrane region" description="Helical" evidence="1">
    <location>
        <begin position="233"/>
        <end position="254"/>
    </location>
</feature>
<organism evidence="2 3">
    <name type="scientific">Cacatuid alphaherpesvirus 2</name>
    <dbReference type="NCBI Taxonomy" id="2604840"/>
    <lineage>
        <taxon>Viruses</taxon>
        <taxon>Duplodnaviria</taxon>
        <taxon>Heunggongvirae</taxon>
        <taxon>Peploviricota</taxon>
        <taxon>Herviviricetes</taxon>
        <taxon>Herpesvirales</taxon>
        <taxon>Orthoherpesviridae</taxon>
        <taxon>Alphaherpesvirinae</taxon>
        <taxon>Iltovirus</taxon>
        <taxon>Iltovirus cacatuidalpha2</taxon>
    </lineage>
</organism>
<feature type="transmembrane region" description="Helical" evidence="1">
    <location>
        <begin position="47"/>
        <end position="66"/>
    </location>
</feature>
<dbReference type="Proteomes" id="UP001144437">
    <property type="component" value="Segment"/>
</dbReference>
<accession>A0A5B9R2H4</accession>
<feature type="transmembrane region" description="Helical" evidence="1">
    <location>
        <begin position="323"/>
        <end position="345"/>
    </location>
</feature>
<reference evidence="2" key="1">
    <citation type="journal article" date="2019" name="Vet. Microbiol.">
        <title>Disease surveillance in wild Victorian cacatuids reveals co-infection with multiple agents and detection of novel avian viruses.</title>
        <authorList>
            <person name="Sutherland M."/>
            <person name="Sarker S."/>
            <person name="Vaz P.K."/>
            <person name="Legione A.R."/>
            <person name="Devlin J.M."/>
            <person name="Macwhirter P.L."/>
            <person name="Whiteley P.L."/>
            <person name="Raidal S.R."/>
        </authorList>
    </citation>
    <scope>NUCLEOTIDE SEQUENCE</scope>
    <source>
        <strain evidence="2">97-0001</strain>
    </source>
</reference>
<feature type="transmembrane region" description="Helical" evidence="1">
    <location>
        <begin position="97"/>
        <end position="116"/>
    </location>
</feature>
<dbReference type="RefSeq" id="YP_010801592.1">
    <property type="nucleotide sequence ID" value="NC_076966.1"/>
</dbReference>
<dbReference type="EMBL" id="MK360902">
    <property type="protein sequence ID" value="QEG54076.1"/>
    <property type="molecule type" value="Genomic_DNA"/>
</dbReference>
<evidence type="ECO:0000256" key="1">
    <source>
        <dbReference type="SAM" id="Phobius"/>
    </source>
</evidence>